<sequence length="534" mass="53723">MSREASGLTWWTALGSFAIGGLLCVFNILVIFRTGVAFGGSALVVLLGATWLRARSELNWHRLFVIFSVASSGYLAAAAVDSGVAARHLHTGHVPPWPALVLLSLLAAAFGLVLGAPLGRLFGRTDPAYPTLRPAIALMEAVSRSGRTSSRPLLVSGAAGAAVTLAALPLGGDATVHLPGLPPYLGLAVSPMLLGVGVLAGARATAWLLVGSLYSVVLWGVRDGGRGYEVHLSDPWVLAVGIGIIVGHSVAVLLKLARTVGGGLPRTGPEAAEGLGGPLRRLGLLAALSTVLLVARYGVPHGLLLGALTSVMVVAFALFLAQVGAETGIAPLSPVIFLGIILLRIAGLSAGDATVLGAAVAGAGISALYYTYALRMARTDLAAPPRRGTRLVLGSQAVGGLIGVTLGLLLIAVLLRSGVVGTDAFPAPLARAFEFVADSADGGGAGARAAGPPLLLSLPVGFALTFAPVSPSSLGLGMLLPPATVLVMALGGAVARAVGRWAPERTELLTTVASGLVIGEGLVSTAAVAVRAFG</sequence>
<dbReference type="RefSeq" id="WP_033213684.1">
    <property type="nucleotide sequence ID" value="NZ_JNWZ01000012.1"/>
</dbReference>
<feature type="transmembrane region" description="Helical" evidence="1">
    <location>
        <begin position="391"/>
        <end position="415"/>
    </location>
</feature>
<gene>
    <name evidence="2" type="primary">phpB</name>
</gene>
<feature type="transmembrane region" description="Helical" evidence="1">
    <location>
        <begin position="236"/>
        <end position="257"/>
    </location>
</feature>
<dbReference type="EMBL" id="KP185121">
    <property type="protein sequence ID" value="AKO69600.1"/>
    <property type="molecule type" value="Genomic_DNA"/>
</dbReference>
<organism evidence="2">
    <name type="scientific">Kitasatospora phosalacinea</name>
    <dbReference type="NCBI Taxonomy" id="2065"/>
    <lineage>
        <taxon>Bacteria</taxon>
        <taxon>Bacillati</taxon>
        <taxon>Actinomycetota</taxon>
        <taxon>Actinomycetes</taxon>
        <taxon>Kitasatosporales</taxon>
        <taxon>Streptomycetaceae</taxon>
        <taxon>Kitasatospora</taxon>
    </lineage>
</organism>
<keyword evidence="1" id="KW-0472">Membrane</keyword>
<keyword evidence="1" id="KW-0812">Transmembrane</keyword>
<evidence type="ECO:0000256" key="1">
    <source>
        <dbReference type="SAM" id="Phobius"/>
    </source>
</evidence>
<feature type="transmembrane region" description="Helical" evidence="1">
    <location>
        <begin position="508"/>
        <end position="533"/>
    </location>
</feature>
<evidence type="ECO:0000313" key="2">
    <source>
        <dbReference type="EMBL" id="AKO69600.1"/>
    </source>
</evidence>
<feature type="transmembrane region" description="Helical" evidence="1">
    <location>
        <begin position="35"/>
        <end position="52"/>
    </location>
</feature>
<feature type="transmembrane region" description="Helical" evidence="1">
    <location>
        <begin position="153"/>
        <end position="171"/>
    </location>
</feature>
<feature type="transmembrane region" description="Helical" evidence="1">
    <location>
        <begin position="353"/>
        <end position="370"/>
    </location>
</feature>
<feature type="transmembrane region" description="Helical" evidence="1">
    <location>
        <begin position="97"/>
        <end position="116"/>
    </location>
</feature>
<feature type="transmembrane region" description="Helical" evidence="1">
    <location>
        <begin position="64"/>
        <end position="85"/>
    </location>
</feature>
<feature type="transmembrane region" description="Helical" evidence="1">
    <location>
        <begin position="303"/>
        <end position="321"/>
    </location>
</feature>
<dbReference type="OrthoDB" id="3500302at2"/>
<reference evidence="2" key="1">
    <citation type="journal article" date="2015" name="J. Antibiot.">
        <title>Conserved biosynthetic pathways for phosalacine, bialaphos and newly discovered phosphonic acid natural products.</title>
        <authorList>
            <person name="Blodgett J.A.V."/>
            <person name="Zhang J.K."/>
            <person name="Yu X."/>
            <person name="Metcalf W.W."/>
        </authorList>
    </citation>
    <scope>NUCLEOTIDE SEQUENCE</scope>
    <source>
        <strain evidence="2">NRRL B-16230</strain>
    </source>
</reference>
<proteinExistence type="predicted"/>
<dbReference type="AlphaFoldDB" id="A0A0M3WNW9"/>
<feature type="transmembrane region" description="Helical" evidence="1">
    <location>
        <begin position="474"/>
        <end position="496"/>
    </location>
</feature>
<keyword evidence="1" id="KW-1133">Transmembrane helix</keyword>
<feature type="transmembrane region" description="Helical" evidence="1">
    <location>
        <begin position="328"/>
        <end position="347"/>
    </location>
</feature>
<accession>A0A0M3WNW9</accession>
<name>A0A0M3WNW9_9ACTN</name>
<protein>
    <submittedName>
        <fullName evidence="2">PhpB</fullName>
    </submittedName>
</protein>
<feature type="transmembrane region" description="Helical" evidence="1">
    <location>
        <begin position="7"/>
        <end position="29"/>
    </location>
</feature>